<dbReference type="GO" id="GO:0005829">
    <property type="term" value="C:cytosol"/>
    <property type="evidence" value="ECO:0007669"/>
    <property type="project" value="TreeGrafter"/>
</dbReference>
<proteinExistence type="predicted"/>
<dbReference type="SUPFAM" id="SSF103025">
    <property type="entry name" value="Folate-binding domain"/>
    <property type="match status" value="1"/>
</dbReference>
<dbReference type="GO" id="GO:0008168">
    <property type="term" value="F:methyltransferase activity"/>
    <property type="evidence" value="ECO:0007669"/>
    <property type="project" value="UniProtKB-KW"/>
</dbReference>
<dbReference type="GO" id="GO:0004047">
    <property type="term" value="F:aminomethyltransferase activity"/>
    <property type="evidence" value="ECO:0007669"/>
    <property type="project" value="UniProtKB-EC"/>
</dbReference>
<dbReference type="EC" id="2.1.2.10" evidence="2"/>
<accession>A0A1W1D6B1</accession>
<name>A0A1W1D6B1_9ZZZZ</name>
<dbReference type="InterPro" id="IPR028896">
    <property type="entry name" value="GcvT/YgfZ/DmdA"/>
</dbReference>
<dbReference type="GO" id="GO:0032259">
    <property type="term" value="P:methylation"/>
    <property type="evidence" value="ECO:0007669"/>
    <property type="project" value="UniProtKB-KW"/>
</dbReference>
<dbReference type="EMBL" id="FPHQ01000064">
    <property type="protein sequence ID" value="SFV76175.1"/>
    <property type="molecule type" value="Genomic_DNA"/>
</dbReference>
<dbReference type="InterPro" id="IPR013977">
    <property type="entry name" value="GcvT_C"/>
</dbReference>
<feature type="domain" description="Aminomethyltransferase C-terminal" evidence="1">
    <location>
        <begin position="41"/>
        <end position="114"/>
    </location>
</feature>
<dbReference type="InterPro" id="IPR029043">
    <property type="entry name" value="GcvT/YgfZ_C"/>
</dbReference>
<evidence type="ECO:0000313" key="2">
    <source>
        <dbReference type="EMBL" id="SFV76175.1"/>
    </source>
</evidence>
<dbReference type="SUPFAM" id="SSF101790">
    <property type="entry name" value="Aminomethyltransferase beta-barrel domain"/>
    <property type="match status" value="1"/>
</dbReference>
<sequence>MNDSVSPLEAALSWTVDLSNEDRQFVGREALETLKDKGTEKTIVGLVLEGKGVIRDHQIVKTNIGEGEVTSGTFSPTMGKAIALASVPKGSEGLCEIEMRNKLVSAKIVKPPFVRNGKVLV</sequence>
<dbReference type="PANTHER" id="PTHR43757:SF2">
    <property type="entry name" value="AMINOMETHYLTRANSFERASE, MITOCHONDRIAL"/>
    <property type="match status" value="1"/>
</dbReference>
<dbReference type="Pfam" id="PF08669">
    <property type="entry name" value="GCV_T_C"/>
    <property type="match status" value="1"/>
</dbReference>
<dbReference type="Gene3D" id="2.40.30.110">
    <property type="entry name" value="Aminomethyltransferase beta-barrel domains"/>
    <property type="match status" value="1"/>
</dbReference>
<organism evidence="2">
    <name type="scientific">hydrothermal vent metagenome</name>
    <dbReference type="NCBI Taxonomy" id="652676"/>
    <lineage>
        <taxon>unclassified sequences</taxon>
        <taxon>metagenomes</taxon>
        <taxon>ecological metagenomes</taxon>
    </lineage>
</organism>
<dbReference type="Gene3D" id="4.10.1250.10">
    <property type="entry name" value="Aminomethyltransferase fragment"/>
    <property type="match status" value="1"/>
</dbReference>
<keyword evidence="2" id="KW-0808">Transferase</keyword>
<dbReference type="PANTHER" id="PTHR43757">
    <property type="entry name" value="AMINOMETHYLTRANSFERASE"/>
    <property type="match status" value="1"/>
</dbReference>
<gene>
    <name evidence="2" type="ORF">MNB_SUP05-10-847</name>
</gene>
<protein>
    <submittedName>
        <fullName evidence="2">Aminomethyltransferase (Glycine cleavage system T protein)</fullName>
        <ecNumber evidence="2">2.1.2.10</ecNumber>
    </submittedName>
</protein>
<evidence type="ECO:0000259" key="1">
    <source>
        <dbReference type="Pfam" id="PF08669"/>
    </source>
</evidence>
<dbReference type="AlphaFoldDB" id="A0A1W1D6B1"/>
<keyword evidence="2" id="KW-0489">Methyltransferase</keyword>
<reference evidence="2" key="1">
    <citation type="submission" date="2016-10" db="EMBL/GenBank/DDBJ databases">
        <authorList>
            <person name="de Groot N.N."/>
        </authorList>
    </citation>
    <scope>NUCLEOTIDE SEQUENCE</scope>
</reference>